<dbReference type="InterPro" id="IPR043141">
    <property type="entry name" value="Ribosomal_uL10-like_sf"/>
</dbReference>
<dbReference type="SUPFAM" id="SSF160369">
    <property type="entry name" value="Ribosomal protein L10-like"/>
    <property type="match status" value="1"/>
</dbReference>
<dbReference type="InterPro" id="IPR047865">
    <property type="entry name" value="Ribosomal_uL10_bac_type"/>
</dbReference>
<organism evidence="5">
    <name type="scientific">marine metagenome</name>
    <dbReference type="NCBI Taxonomy" id="408172"/>
    <lineage>
        <taxon>unclassified sequences</taxon>
        <taxon>metagenomes</taxon>
        <taxon>ecological metagenomes</taxon>
    </lineage>
</organism>
<reference evidence="5" key="1">
    <citation type="submission" date="2018-05" db="EMBL/GenBank/DDBJ databases">
        <authorList>
            <person name="Lanie J.A."/>
            <person name="Ng W.-L."/>
            <person name="Kazmierczak K.M."/>
            <person name="Andrzejewski T.M."/>
            <person name="Davidsen T.M."/>
            <person name="Wayne K.J."/>
            <person name="Tettelin H."/>
            <person name="Glass J.I."/>
            <person name="Rusch D."/>
            <person name="Podicherti R."/>
            <person name="Tsui H.-C.T."/>
            <person name="Winkler M.E."/>
        </authorList>
    </citation>
    <scope>NUCLEOTIDE SEQUENCE</scope>
</reference>
<dbReference type="InterPro" id="IPR022973">
    <property type="entry name" value="Ribosomal_uL10_bac"/>
</dbReference>
<accession>A0A381PYV2</accession>
<evidence type="ECO:0000313" key="5">
    <source>
        <dbReference type="EMBL" id="SUZ70573.1"/>
    </source>
</evidence>
<evidence type="ECO:0000256" key="3">
    <source>
        <dbReference type="ARBA" id="ARBA00023274"/>
    </source>
</evidence>
<keyword evidence="3" id="KW-0687">Ribonucleoprotein</keyword>
<keyword evidence="2" id="KW-0689">Ribosomal protein</keyword>
<evidence type="ECO:0000256" key="2">
    <source>
        <dbReference type="ARBA" id="ARBA00022980"/>
    </source>
</evidence>
<proteinExistence type="inferred from homology"/>
<feature type="region of interest" description="Disordered" evidence="4">
    <location>
        <begin position="172"/>
        <end position="211"/>
    </location>
</feature>
<comment type="similarity">
    <text evidence="1">Belongs to the universal ribosomal protein uL10 family.</text>
</comment>
<evidence type="ECO:0000256" key="4">
    <source>
        <dbReference type="SAM" id="MobiDB-lite"/>
    </source>
</evidence>
<protein>
    <recommendedName>
        <fullName evidence="6">50S ribosomal protein L10</fullName>
    </recommendedName>
</protein>
<dbReference type="HAMAP" id="MF_00362">
    <property type="entry name" value="Ribosomal_uL10"/>
    <property type="match status" value="1"/>
</dbReference>
<name>A0A381PYV2_9ZZZZ</name>
<evidence type="ECO:0000256" key="1">
    <source>
        <dbReference type="ARBA" id="ARBA00008889"/>
    </source>
</evidence>
<dbReference type="CDD" id="cd05797">
    <property type="entry name" value="Ribosomal_L10"/>
    <property type="match status" value="1"/>
</dbReference>
<dbReference type="GO" id="GO:0005840">
    <property type="term" value="C:ribosome"/>
    <property type="evidence" value="ECO:0007669"/>
    <property type="project" value="UniProtKB-KW"/>
</dbReference>
<dbReference type="Gene3D" id="3.30.70.1730">
    <property type="match status" value="1"/>
</dbReference>
<dbReference type="PANTHER" id="PTHR11560">
    <property type="entry name" value="39S RIBOSOMAL PROTEIN L10, MITOCHONDRIAL"/>
    <property type="match status" value="1"/>
</dbReference>
<gene>
    <name evidence="5" type="ORF">METZ01_LOCUS23427</name>
</gene>
<dbReference type="InterPro" id="IPR001790">
    <property type="entry name" value="Ribosomal_uL10"/>
</dbReference>
<dbReference type="NCBIfam" id="NF000955">
    <property type="entry name" value="PRK00099.1-1"/>
    <property type="match status" value="1"/>
</dbReference>
<dbReference type="AlphaFoldDB" id="A0A381PYV2"/>
<dbReference type="EMBL" id="UINC01001094">
    <property type="protein sequence ID" value="SUZ70573.1"/>
    <property type="molecule type" value="Genomic_DNA"/>
</dbReference>
<sequence length="211" mass="23573">MNKEEKIKVVEDLKNDLVECKTLYLTDIAGLDSIQTNKLRRECFNSNVKLSVVKNTFLHRAMEESGVDFGELKEHLKGNTSIMFSDYGNAPAKVIKKFRKDGDKPILKGAFINEAIYIGDEQIDFLSTLKSKEEIIGEIISLLQSPVKNVISALKSGGGKIAGLVKTLKEKPAIEEPAKEEPKTKVKEEPKDKVKKEPKTKVKEEPKAEDS</sequence>
<evidence type="ECO:0008006" key="6">
    <source>
        <dbReference type="Google" id="ProtNLM"/>
    </source>
</evidence>
<dbReference type="Pfam" id="PF00466">
    <property type="entry name" value="Ribosomal_L10"/>
    <property type="match status" value="1"/>
</dbReference>
<dbReference type="GO" id="GO:1990904">
    <property type="term" value="C:ribonucleoprotein complex"/>
    <property type="evidence" value="ECO:0007669"/>
    <property type="project" value="UniProtKB-KW"/>
</dbReference>